<name>A0A0K1S4S8_9CHRO</name>
<dbReference type="AlphaFoldDB" id="A0A0K1S4S8"/>
<sequence length="53" mass="6164">MLCLWDDFCWSAAEIDTREVKSTLWGCFNRHLCFLTGEDLTAPTIDRVLNLSR</sequence>
<dbReference type="Proteomes" id="UP000068167">
    <property type="component" value="Chromosome"/>
</dbReference>
<gene>
    <name evidence="1" type="ORF">VL20_4121</name>
</gene>
<accession>A0A0K1S4S8</accession>
<evidence type="ECO:0000313" key="2">
    <source>
        <dbReference type="Proteomes" id="UP000068167"/>
    </source>
</evidence>
<dbReference type="KEGG" id="mpk:VL20_4121"/>
<keyword evidence="2" id="KW-1185">Reference proteome</keyword>
<reference evidence="1 2" key="1">
    <citation type="journal article" date="2016" name="Stand. Genomic Sci.">
        <title>Complete genome sequence and genomic characterization of Microcystis panniformis FACHB 1757 by third-generation sequencing.</title>
        <authorList>
            <person name="Zhang J.Y."/>
            <person name="Guan R."/>
            <person name="Zhang H.J."/>
            <person name="Li H."/>
            <person name="Xiao P."/>
            <person name="Yu G.L."/>
            <person name="Du L."/>
            <person name="Cao D.M."/>
            <person name="Zhu B.C."/>
            <person name="Li R.H."/>
            <person name="Lu Z.H."/>
        </authorList>
    </citation>
    <scope>NUCLEOTIDE SEQUENCE [LARGE SCALE GENOMIC DNA]</scope>
    <source>
        <strain evidence="1 2">FACHB-1757</strain>
    </source>
</reference>
<organism evidence="1 2">
    <name type="scientific">Microcystis panniformis FACHB-1757</name>
    <dbReference type="NCBI Taxonomy" id="1638788"/>
    <lineage>
        <taxon>Bacteria</taxon>
        <taxon>Bacillati</taxon>
        <taxon>Cyanobacteriota</taxon>
        <taxon>Cyanophyceae</taxon>
        <taxon>Oscillatoriophycideae</taxon>
        <taxon>Chroococcales</taxon>
        <taxon>Microcystaceae</taxon>
        <taxon>Microcystis</taxon>
    </lineage>
</organism>
<dbReference type="EMBL" id="CP011339">
    <property type="protein sequence ID" value="AKV69065.1"/>
    <property type="molecule type" value="Genomic_DNA"/>
</dbReference>
<protein>
    <submittedName>
        <fullName evidence="1">Uncharacterized protein</fullName>
    </submittedName>
</protein>
<proteinExistence type="predicted"/>
<dbReference type="PATRIC" id="fig|1638788.3.peg.4150"/>
<evidence type="ECO:0000313" key="1">
    <source>
        <dbReference type="EMBL" id="AKV69065.1"/>
    </source>
</evidence>